<comment type="similarity">
    <text evidence="1">Belongs to the glycosyl hydrolase 13 family.</text>
</comment>
<dbReference type="InterPro" id="IPR017853">
    <property type="entry name" value="GH"/>
</dbReference>
<dbReference type="Gene3D" id="3.20.20.80">
    <property type="entry name" value="Glycosidases"/>
    <property type="match status" value="1"/>
</dbReference>
<dbReference type="OrthoDB" id="550577at2759"/>
<evidence type="ECO:0000313" key="3">
    <source>
        <dbReference type="EMBL" id="KAJ4963377.1"/>
    </source>
</evidence>
<organism evidence="3 4">
    <name type="scientific">Protea cynaroides</name>
    <dbReference type="NCBI Taxonomy" id="273540"/>
    <lineage>
        <taxon>Eukaryota</taxon>
        <taxon>Viridiplantae</taxon>
        <taxon>Streptophyta</taxon>
        <taxon>Embryophyta</taxon>
        <taxon>Tracheophyta</taxon>
        <taxon>Spermatophyta</taxon>
        <taxon>Magnoliopsida</taxon>
        <taxon>Proteales</taxon>
        <taxon>Proteaceae</taxon>
        <taxon>Protea</taxon>
    </lineage>
</organism>
<dbReference type="PANTHER" id="PTHR43447">
    <property type="entry name" value="ALPHA-AMYLASE"/>
    <property type="match status" value="1"/>
</dbReference>
<reference evidence="3" key="1">
    <citation type="journal article" date="2023" name="Plant J.">
        <title>The genome of the king protea, Protea cynaroides.</title>
        <authorList>
            <person name="Chang J."/>
            <person name="Duong T.A."/>
            <person name="Schoeman C."/>
            <person name="Ma X."/>
            <person name="Roodt D."/>
            <person name="Barker N."/>
            <person name="Li Z."/>
            <person name="Van de Peer Y."/>
            <person name="Mizrachi E."/>
        </authorList>
    </citation>
    <scope>NUCLEOTIDE SEQUENCE</scope>
    <source>
        <tissue evidence="3">Young leaves</tissue>
    </source>
</reference>
<proteinExistence type="inferred from homology"/>
<evidence type="ECO:0000256" key="2">
    <source>
        <dbReference type="ARBA" id="ARBA00030238"/>
    </source>
</evidence>
<evidence type="ECO:0000313" key="4">
    <source>
        <dbReference type="Proteomes" id="UP001141806"/>
    </source>
</evidence>
<protein>
    <recommendedName>
        <fullName evidence="2">1,4-alpha-D-glucan glucanohydrolase</fullName>
    </recommendedName>
</protein>
<dbReference type="AlphaFoldDB" id="A0A9Q0K5A6"/>
<gene>
    <name evidence="3" type="ORF">NE237_023316</name>
</gene>
<dbReference type="Proteomes" id="UP001141806">
    <property type="component" value="Unassembled WGS sequence"/>
</dbReference>
<comment type="caution">
    <text evidence="3">The sequence shown here is derived from an EMBL/GenBank/DDBJ whole genome shotgun (WGS) entry which is preliminary data.</text>
</comment>
<dbReference type="SUPFAM" id="SSF51445">
    <property type="entry name" value="(Trans)glycosidases"/>
    <property type="match status" value="1"/>
</dbReference>
<dbReference type="EMBL" id="JAMYWD010000008">
    <property type="protein sequence ID" value="KAJ4963377.1"/>
    <property type="molecule type" value="Genomic_DNA"/>
</dbReference>
<keyword evidence="4" id="KW-1185">Reference proteome</keyword>
<accession>A0A9Q0K5A6</accession>
<sequence length="241" mass="26908">MFKAIMVGKTLNPIEITACIKYQREMFRRGTHNNISMKHSPNPRVTLNSREATRLPVKSFVIDSGAAVGAETCLSTGNGCFWAVNLASMFCFRDPLWDASSPTPCPLISSSSSSSETLYVDVINLDFRENVFIQSNNRSITCSYWYSFSNGKVNAQTWMTVAWGPSFICSDDTKYSDGTETPDTGVDFGSAPDIDHLNPRVQSELSDWMNWLKTEVGRFGMLLLTSRMGNQSLTRIHKVVN</sequence>
<name>A0A9Q0K5A6_9MAGN</name>
<evidence type="ECO:0000256" key="1">
    <source>
        <dbReference type="ARBA" id="ARBA00008061"/>
    </source>
</evidence>